<feature type="compositionally biased region" description="Basic residues" evidence="2">
    <location>
        <begin position="159"/>
        <end position="168"/>
    </location>
</feature>
<accession>A0ABN9KMF2</accession>
<evidence type="ECO:0000313" key="4">
    <source>
        <dbReference type="Proteomes" id="UP001176940"/>
    </source>
</evidence>
<evidence type="ECO:0000313" key="3">
    <source>
        <dbReference type="EMBL" id="CAJ0915709.1"/>
    </source>
</evidence>
<keyword evidence="4" id="KW-1185">Reference proteome</keyword>
<feature type="compositionally biased region" description="Basic and acidic residues" evidence="2">
    <location>
        <begin position="187"/>
        <end position="197"/>
    </location>
</feature>
<reference evidence="3" key="1">
    <citation type="submission" date="2023-07" db="EMBL/GenBank/DDBJ databases">
        <authorList>
            <person name="Stuckert A."/>
        </authorList>
    </citation>
    <scope>NUCLEOTIDE SEQUENCE</scope>
</reference>
<proteinExistence type="predicted"/>
<dbReference type="PANTHER" id="PTHR48029">
    <property type="entry name" value="NUCLEOLAR PROTEIN 8"/>
    <property type="match status" value="1"/>
</dbReference>
<sequence>MIIRRLSAVRQMEMLRLLKVKDIRNPKSKVKDHLKQTRMSQPMPTGKVKALVVVAAAAMSPAVRRRPVLPHPQLLRQRCLRRAAPRGNLMQELSGFRIIRRGWRQWKKEEKNGEQQKQVIQGALVKLDSQTAKKSQHIVFDSESEEESEKQDSSASNGHNKKMIKPIKAKLFDSSGEDSDDEEEKDDERFEIKTQYEGRSGEKLMALQSRFGTDERFKMDARFLEDNSEEETDTEKPQTSQADDDGLSAEKKKNLDILQSVLNINVEPQPTSKKAAKAKAFKDLNALQYDPTKEDHAVFERKAEEEKKESNNVSQCEFENCCAHAAEKSMRIRCVFFPTACQFFEHKRSASACIDYTLSKADPHIKKHMTIHNKSALNPKHFDLHFLPRDADSVWIILQPNPQRVHIPLHFRRMFVLL</sequence>
<evidence type="ECO:0000256" key="1">
    <source>
        <dbReference type="ARBA" id="ARBA00022884"/>
    </source>
</evidence>
<evidence type="ECO:0000256" key="2">
    <source>
        <dbReference type="SAM" id="MobiDB-lite"/>
    </source>
</evidence>
<feature type="region of interest" description="Disordered" evidence="2">
    <location>
        <begin position="136"/>
        <end position="197"/>
    </location>
</feature>
<organism evidence="3 4">
    <name type="scientific">Ranitomeya imitator</name>
    <name type="common">mimic poison frog</name>
    <dbReference type="NCBI Taxonomy" id="111125"/>
    <lineage>
        <taxon>Eukaryota</taxon>
        <taxon>Metazoa</taxon>
        <taxon>Chordata</taxon>
        <taxon>Craniata</taxon>
        <taxon>Vertebrata</taxon>
        <taxon>Euteleostomi</taxon>
        <taxon>Amphibia</taxon>
        <taxon>Batrachia</taxon>
        <taxon>Anura</taxon>
        <taxon>Neobatrachia</taxon>
        <taxon>Hyloidea</taxon>
        <taxon>Dendrobatidae</taxon>
        <taxon>Dendrobatinae</taxon>
        <taxon>Ranitomeya</taxon>
    </lineage>
</organism>
<protein>
    <submittedName>
        <fullName evidence="3">Uncharacterized protein</fullName>
    </submittedName>
</protein>
<name>A0ABN9KMF2_9NEOB</name>
<gene>
    <name evidence="3" type="ORF">RIMI_LOCUS85588</name>
</gene>
<comment type="caution">
    <text evidence="3">The sequence shown here is derived from an EMBL/GenBank/DDBJ whole genome shotgun (WGS) entry which is preliminary data.</text>
</comment>
<keyword evidence="1" id="KW-0694">RNA-binding</keyword>
<dbReference type="Proteomes" id="UP001176940">
    <property type="component" value="Unassembled WGS sequence"/>
</dbReference>
<dbReference type="PANTHER" id="PTHR48029:SF1">
    <property type="entry name" value="NUCLEOLAR PROTEIN 8"/>
    <property type="match status" value="1"/>
</dbReference>
<feature type="compositionally biased region" description="Acidic residues" evidence="2">
    <location>
        <begin position="175"/>
        <end position="186"/>
    </location>
</feature>
<dbReference type="EMBL" id="CAUEEQ010000048">
    <property type="protein sequence ID" value="CAJ0915709.1"/>
    <property type="molecule type" value="Genomic_DNA"/>
</dbReference>
<feature type="region of interest" description="Disordered" evidence="2">
    <location>
        <begin position="225"/>
        <end position="247"/>
    </location>
</feature>